<name>A0AAV7RWI0_PLEWA</name>
<dbReference type="EMBL" id="JANPWB010000009">
    <property type="protein sequence ID" value="KAJ1156067.1"/>
    <property type="molecule type" value="Genomic_DNA"/>
</dbReference>
<protein>
    <submittedName>
        <fullName evidence="2">Uncharacterized protein</fullName>
    </submittedName>
</protein>
<dbReference type="Proteomes" id="UP001066276">
    <property type="component" value="Chromosome 5"/>
</dbReference>
<evidence type="ECO:0000313" key="3">
    <source>
        <dbReference type="Proteomes" id="UP001066276"/>
    </source>
</evidence>
<reference evidence="2" key="1">
    <citation type="journal article" date="2022" name="bioRxiv">
        <title>Sequencing and chromosome-scale assembly of the giantPleurodeles waltlgenome.</title>
        <authorList>
            <person name="Brown T."/>
            <person name="Elewa A."/>
            <person name="Iarovenko S."/>
            <person name="Subramanian E."/>
            <person name="Araus A.J."/>
            <person name="Petzold A."/>
            <person name="Susuki M."/>
            <person name="Suzuki K.-i.T."/>
            <person name="Hayashi T."/>
            <person name="Toyoda A."/>
            <person name="Oliveira C."/>
            <person name="Osipova E."/>
            <person name="Leigh N.D."/>
            <person name="Simon A."/>
            <person name="Yun M.H."/>
        </authorList>
    </citation>
    <scope>NUCLEOTIDE SEQUENCE</scope>
    <source>
        <strain evidence="2">20211129_DDA</strain>
        <tissue evidence="2">Liver</tissue>
    </source>
</reference>
<evidence type="ECO:0000313" key="2">
    <source>
        <dbReference type="EMBL" id="KAJ1156067.1"/>
    </source>
</evidence>
<dbReference type="AlphaFoldDB" id="A0AAV7RWI0"/>
<organism evidence="2 3">
    <name type="scientific">Pleurodeles waltl</name>
    <name type="common">Iberian ribbed newt</name>
    <dbReference type="NCBI Taxonomy" id="8319"/>
    <lineage>
        <taxon>Eukaryota</taxon>
        <taxon>Metazoa</taxon>
        <taxon>Chordata</taxon>
        <taxon>Craniata</taxon>
        <taxon>Vertebrata</taxon>
        <taxon>Euteleostomi</taxon>
        <taxon>Amphibia</taxon>
        <taxon>Batrachia</taxon>
        <taxon>Caudata</taxon>
        <taxon>Salamandroidea</taxon>
        <taxon>Salamandridae</taxon>
        <taxon>Pleurodelinae</taxon>
        <taxon>Pleurodeles</taxon>
    </lineage>
</organism>
<keyword evidence="3" id="KW-1185">Reference proteome</keyword>
<comment type="caution">
    <text evidence="2">The sequence shown here is derived from an EMBL/GenBank/DDBJ whole genome shotgun (WGS) entry which is preliminary data.</text>
</comment>
<gene>
    <name evidence="2" type="ORF">NDU88_008792</name>
</gene>
<sequence>MTSAGRRGGRQEAADAPTGWCGGLGFAPSDAAAWGEQRPGPSGRNCSRSCKRAADVEAAECALTSLHRVSAIGISLKKPGDR</sequence>
<evidence type="ECO:0000256" key="1">
    <source>
        <dbReference type="SAM" id="MobiDB-lite"/>
    </source>
</evidence>
<accession>A0AAV7RWI0</accession>
<proteinExistence type="predicted"/>
<feature type="region of interest" description="Disordered" evidence="1">
    <location>
        <begin position="1"/>
        <end position="22"/>
    </location>
</feature>